<dbReference type="InParanoid" id="A9AVK1"/>
<dbReference type="Proteomes" id="UP000000787">
    <property type="component" value="Chromosome"/>
</dbReference>
<feature type="domain" description="Transposase DDE" evidence="1">
    <location>
        <begin position="8"/>
        <end position="38"/>
    </location>
</feature>
<evidence type="ECO:0000259" key="1">
    <source>
        <dbReference type="Pfam" id="PF13751"/>
    </source>
</evidence>
<organism evidence="2 3">
    <name type="scientific">Herpetosiphon aurantiacus (strain ATCC 23779 / DSM 785 / 114-95)</name>
    <dbReference type="NCBI Taxonomy" id="316274"/>
    <lineage>
        <taxon>Bacteria</taxon>
        <taxon>Bacillati</taxon>
        <taxon>Chloroflexota</taxon>
        <taxon>Chloroflexia</taxon>
        <taxon>Herpetosiphonales</taxon>
        <taxon>Herpetosiphonaceae</taxon>
        <taxon>Herpetosiphon</taxon>
    </lineage>
</organism>
<keyword evidence="3" id="KW-1185">Reference proteome</keyword>
<dbReference type="HOGENOM" id="CLU_2935231_0_0_0"/>
<name>A9AVK1_HERA2</name>
<dbReference type="EMBL" id="CP000875">
    <property type="protein sequence ID" value="ABX04692.1"/>
    <property type="molecule type" value="Genomic_DNA"/>
</dbReference>
<dbReference type="BioCyc" id="HAUR316274:GHYA-2078-MONOMER"/>
<evidence type="ECO:0000313" key="3">
    <source>
        <dbReference type="Proteomes" id="UP000000787"/>
    </source>
</evidence>
<sequence length="60" mass="6774">MVILTIPHVGLRRTRFIGLEKTHLQHVLSAVALNVIRIGAWLDQPRQTPPRRSALSRLVA</sequence>
<dbReference type="AlphaFoldDB" id="A9AVK1"/>
<dbReference type="KEGG" id="hau:Haur_2049"/>
<protein>
    <recommendedName>
        <fullName evidence="1">Transposase DDE domain-containing protein</fullName>
    </recommendedName>
</protein>
<dbReference type="InterPro" id="IPR025668">
    <property type="entry name" value="Tnp_DDE_dom"/>
</dbReference>
<gene>
    <name evidence="2" type="ordered locus">Haur_2049</name>
</gene>
<evidence type="ECO:0000313" key="2">
    <source>
        <dbReference type="EMBL" id="ABX04692.1"/>
    </source>
</evidence>
<reference evidence="2 3" key="1">
    <citation type="journal article" date="2011" name="Stand. Genomic Sci.">
        <title>Complete genome sequence of the filamentous gliding predatory bacterium Herpetosiphon aurantiacus type strain (114-95(T)).</title>
        <authorList>
            <person name="Kiss H."/>
            <person name="Nett M."/>
            <person name="Domin N."/>
            <person name="Martin K."/>
            <person name="Maresca J.A."/>
            <person name="Copeland A."/>
            <person name="Lapidus A."/>
            <person name="Lucas S."/>
            <person name="Berry K.W."/>
            <person name="Glavina Del Rio T."/>
            <person name="Dalin E."/>
            <person name="Tice H."/>
            <person name="Pitluck S."/>
            <person name="Richardson P."/>
            <person name="Bruce D."/>
            <person name="Goodwin L."/>
            <person name="Han C."/>
            <person name="Detter J.C."/>
            <person name="Schmutz J."/>
            <person name="Brettin T."/>
            <person name="Land M."/>
            <person name="Hauser L."/>
            <person name="Kyrpides N.C."/>
            <person name="Ivanova N."/>
            <person name="Goker M."/>
            <person name="Woyke T."/>
            <person name="Klenk H.P."/>
            <person name="Bryant D.A."/>
        </authorList>
    </citation>
    <scope>NUCLEOTIDE SEQUENCE [LARGE SCALE GENOMIC DNA]</scope>
    <source>
        <strain evidence="3">ATCC 23779 / DSM 785 / 114-95</strain>
    </source>
</reference>
<accession>A9AVK1</accession>
<proteinExistence type="predicted"/>
<dbReference type="Pfam" id="PF13751">
    <property type="entry name" value="DDE_Tnp_1_6"/>
    <property type="match status" value="1"/>
</dbReference>